<protein>
    <submittedName>
        <fullName evidence="1">Uncharacterized protein</fullName>
    </submittedName>
</protein>
<dbReference type="Proteomes" id="UP000801492">
    <property type="component" value="Unassembled WGS sequence"/>
</dbReference>
<proteinExistence type="predicted"/>
<accession>A0A8K0CFJ9</accession>
<dbReference type="EMBL" id="VTPC01090141">
    <property type="protein sequence ID" value="KAF2884706.1"/>
    <property type="molecule type" value="Genomic_DNA"/>
</dbReference>
<name>A0A8K0CFJ9_IGNLU</name>
<dbReference type="AlphaFoldDB" id="A0A8K0CFJ9"/>
<comment type="caution">
    <text evidence="1">The sequence shown here is derived from an EMBL/GenBank/DDBJ whole genome shotgun (WGS) entry which is preliminary data.</text>
</comment>
<sequence length="148" mass="16496">MAWFMVSKQAQATLRHYYQYVLNMVISPQASSDQTPSLEGPSDIQTLSEKTLLEKKTPCTTKGLLQDTSRLPKTASTGKARATRKVAGLQVLTGSRFMKDVKAKQTRRAIFDDDEFEDPYTQNDDDETDPACITAMNCLVTLAQNRLG</sequence>
<dbReference type="OrthoDB" id="7478105at2759"/>
<organism evidence="1 2">
    <name type="scientific">Ignelater luminosus</name>
    <name type="common">Cucubano</name>
    <name type="synonym">Pyrophorus luminosus</name>
    <dbReference type="NCBI Taxonomy" id="2038154"/>
    <lineage>
        <taxon>Eukaryota</taxon>
        <taxon>Metazoa</taxon>
        <taxon>Ecdysozoa</taxon>
        <taxon>Arthropoda</taxon>
        <taxon>Hexapoda</taxon>
        <taxon>Insecta</taxon>
        <taxon>Pterygota</taxon>
        <taxon>Neoptera</taxon>
        <taxon>Endopterygota</taxon>
        <taxon>Coleoptera</taxon>
        <taxon>Polyphaga</taxon>
        <taxon>Elateriformia</taxon>
        <taxon>Elateroidea</taxon>
        <taxon>Elateridae</taxon>
        <taxon>Agrypninae</taxon>
        <taxon>Pyrophorini</taxon>
        <taxon>Ignelater</taxon>
    </lineage>
</organism>
<evidence type="ECO:0000313" key="1">
    <source>
        <dbReference type="EMBL" id="KAF2884706.1"/>
    </source>
</evidence>
<reference evidence="1" key="1">
    <citation type="submission" date="2019-08" db="EMBL/GenBank/DDBJ databases">
        <title>The genome of the North American firefly Photinus pyralis.</title>
        <authorList>
            <consortium name="Photinus pyralis genome working group"/>
            <person name="Fallon T.R."/>
            <person name="Sander Lower S.E."/>
            <person name="Weng J.-K."/>
        </authorList>
    </citation>
    <scope>NUCLEOTIDE SEQUENCE</scope>
    <source>
        <strain evidence="1">TRF0915ILg1</strain>
        <tissue evidence="1">Whole body</tissue>
    </source>
</reference>
<evidence type="ECO:0000313" key="2">
    <source>
        <dbReference type="Proteomes" id="UP000801492"/>
    </source>
</evidence>
<keyword evidence="2" id="KW-1185">Reference proteome</keyword>
<gene>
    <name evidence="1" type="ORF">ILUMI_21432</name>
</gene>